<gene>
    <name evidence="1" type="ORF">MEG1DRAFT_01785</name>
</gene>
<dbReference type="EMBL" id="JGVH01000028">
    <property type="protein sequence ID" value="KER03516.1"/>
    <property type="molecule type" value="Genomic_DNA"/>
</dbReference>
<comment type="caution">
    <text evidence="1">The sequence shown here is derived from an EMBL/GenBank/DDBJ whole genome shotgun (WGS) entry which is preliminary data.</text>
</comment>
<organism evidence="1 2">
    <name type="scientific">Photorhabdus temperata subsp. temperata Meg1</name>
    <dbReference type="NCBI Taxonomy" id="1393735"/>
    <lineage>
        <taxon>Bacteria</taxon>
        <taxon>Pseudomonadati</taxon>
        <taxon>Pseudomonadota</taxon>
        <taxon>Gammaproteobacteria</taxon>
        <taxon>Enterobacterales</taxon>
        <taxon>Morganellaceae</taxon>
        <taxon>Photorhabdus</taxon>
    </lineage>
</organism>
<protein>
    <submittedName>
        <fullName evidence="1">Uncharacterized protein</fullName>
    </submittedName>
</protein>
<evidence type="ECO:0000313" key="2">
    <source>
        <dbReference type="Proteomes" id="UP000028002"/>
    </source>
</evidence>
<reference evidence="1 2" key="1">
    <citation type="submission" date="2014-03" db="EMBL/GenBank/DDBJ databases">
        <title>Draft Genome of Photorhabdus temperata Meg1.</title>
        <authorList>
            <person name="Hurst S.G.IV."/>
            <person name="Morris K."/>
            <person name="Thomas K."/>
            <person name="Tisa L.S."/>
        </authorList>
    </citation>
    <scope>NUCLEOTIDE SEQUENCE [LARGE SCALE GENOMIC DNA]</scope>
    <source>
        <strain evidence="1 2">Meg1</strain>
    </source>
</reference>
<proteinExistence type="predicted"/>
<dbReference type="Proteomes" id="UP000028002">
    <property type="component" value="Unassembled WGS sequence"/>
</dbReference>
<evidence type="ECO:0000313" key="1">
    <source>
        <dbReference type="EMBL" id="KER03516.1"/>
    </source>
</evidence>
<name>A0A081RXW3_PHOTE</name>
<sequence length="66" mass="7553">MKNYTISPQIINIMEISNEQRGVKDSSSCFIYHNSVTKRFIHNVLSIGSHKFKPLAINCTIGFNHE</sequence>
<dbReference type="AlphaFoldDB" id="A0A081RXW3"/>
<accession>A0A081RXW3</accession>